<dbReference type="PANTHER" id="PTHR47767">
    <property type="entry name" value="ADHESION G PROTEIN-COUPLED RECEPTOR G7"/>
    <property type="match status" value="1"/>
</dbReference>
<keyword evidence="3 5" id="KW-1133">Transmembrane helix</keyword>
<dbReference type="FunFam" id="1.20.1070.10:FF:000290">
    <property type="entry name" value="GG11888"/>
    <property type="match status" value="1"/>
</dbReference>
<dbReference type="GO" id="GO:0016020">
    <property type="term" value="C:membrane"/>
    <property type="evidence" value="ECO:0007669"/>
    <property type="project" value="UniProtKB-SubCell"/>
</dbReference>
<reference evidence="9" key="1">
    <citation type="submission" date="2018-01" db="EMBL/GenBank/DDBJ databases">
        <authorList>
            <person name="Alioto T."/>
            <person name="Alioto T."/>
        </authorList>
    </citation>
    <scope>NUCLEOTIDE SEQUENCE [LARGE SCALE GENOMIC DNA]</scope>
</reference>
<name>A0A3B0JJ95_DROGU</name>
<feature type="transmembrane region" description="Helical" evidence="5">
    <location>
        <begin position="699"/>
        <end position="723"/>
    </location>
</feature>
<dbReference type="InterPro" id="IPR000832">
    <property type="entry name" value="GPCR_2_secretin-like"/>
</dbReference>
<dbReference type="STRING" id="7266.A0A3B0JJ95"/>
<dbReference type="SUPFAM" id="SSF81321">
    <property type="entry name" value="Family A G protein-coupled receptor-like"/>
    <property type="match status" value="1"/>
</dbReference>
<dbReference type="OrthoDB" id="10037534at2759"/>
<dbReference type="OMA" id="NGMPVTR"/>
<dbReference type="Pfam" id="PF00002">
    <property type="entry name" value="7tm_2"/>
    <property type="match status" value="1"/>
</dbReference>
<gene>
    <name evidence="8" type="ORF">DGUA_6G005772</name>
</gene>
<organism evidence="8 9">
    <name type="scientific">Drosophila guanche</name>
    <name type="common">Fruit fly</name>
    <dbReference type="NCBI Taxonomy" id="7266"/>
    <lineage>
        <taxon>Eukaryota</taxon>
        <taxon>Metazoa</taxon>
        <taxon>Ecdysozoa</taxon>
        <taxon>Arthropoda</taxon>
        <taxon>Hexapoda</taxon>
        <taxon>Insecta</taxon>
        <taxon>Pterygota</taxon>
        <taxon>Neoptera</taxon>
        <taxon>Endopterygota</taxon>
        <taxon>Diptera</taxon>
        <taxon>Brachycera</taxon>
        <taxon>Muscomorpha</taxon>
        <taxon>Ephydroidea</taxon>
        <taxon>Drosophilidae</taxon>
        <taxon>Drosophila</taxon>
        <taxon>Sophophora</taxon>
    </lineage>
</organism>
<evidence type="ECO:0000313" key="9">
    <source>
        <dbReference type="Proteomes" id="UP000268350"/>
    </source>
</evidence>
<dbReference type="Gene3D" id="1.20.1070.10">
    <property type="entry name" value="Rhodopsin 7-helix transmembrane proteins"/>
    <property type="match status" value="1"/>
</dbReference>
<evidence type="ECO:0000313" key="8">
    <source>
        <dbReference type="EMBL" id="SPP80833.1"/>
    </source>
</evidence>
<keyword evidence="8" id="KW-0675">Receptor</keyword>
<feature type="signal peptide" evidence="6">
    <location>
        <begin position="1"/>
        <end position="21"/>
    </location>
</feature>
<comment type="subcellular location">
    <subcellularLocation>
        <location evidence="1">Membrane</location>
        <topology evidence="1">Multi-pass membrane protein</topology>
    </subcellularLocation>
</comment>
<feature type="domain" description="G-protein coupled receptors family 2 profile 2" evidence="7">
    <location>
        <begin position="538"/>
        <end position="796"/>
    </location>
</feature>
<dbReference type="InterPro" id="IPR017981">
    <property type="entry name" value="GPCR_2-like_7TM"/>
</dbReference>
<feature type="transmembrane region" description="Helical" evidence="5">
    <location>
        <begin position="574"/>
        <end position="592"/>
    </location>
</feature>
<feature type="transmembrane region" description="Helical" evidence="5">
    <location>
        <begin position="655"/>
        <end position="673"/>
    </location>
</feature>
<accession>A0A3B0JJ95</accession>
<dbReference type="GO" id="GO:0007166">
    <property type="term" value="P:cell surface receptor signaling pathway"/>
    <property type="evidence" value="ECO:0007669"/>
    <property type="project" value="InterPro"/>
</dbReference>
<keyword evidence="2 5" id="KW-0812">Transmembrane</keyword>
<evidence type="ECO:0000256" key="4">
    <source>
        <dbReference type="ARBA" id="ARBA00023136"/>
    </source>
</evidence>
<dbReference type="Gene3D" id="2.60.220.50">
    <property type="match status" value="1"/>
</dbReference>
<feature type="transmembrane region" description="Helical" evidence="5">
    <location>
        <begin position="540"/>
        <end position="562"/>
    </location>
</feature>
<evidence type="ECO:0000256" key="6">
    <source>
        <dbReference type="SAM" id="SignalP"/>
    </source>
</evidence>
<dbReference type="Proteomes" id="UP000268350">
    <property type="component" value="Unassembled WGS sequence"/>
</dbReference>
<feature type="chain" id="PRO_5017206312" evidence="6">
    <location>
        <begin position="22"/>
        <end position="839"/>
    </location>
</feature>
<dbReference type="PROSITE" id="PS50261">
    <property type="entry name" value="G_PROTEIN_RECEP_F2_4"/>
    <property type="match status" value="1"/>
</dbReference>
<dbReference type="GO" id="GO:0004930">
    <property type="term" value="F:G protein-coupled receptor activity"/>
    <property type="evidence" value="ECO:0007669"/>
    <property type="project" value="InterPro"/>
</dbReference>
<protein>
    <submittedName>
        <fullName evidence="8">Blast:Probable G-protein coupled receptor 112</fullName>
    </submittedName>
</protein>
<evidence type="ECO:0000256" key="5">
    <source>
        <dbReference type="SAM" id="Phobius"/>
    </source>
</evidence>
<dbReference type="PANTHER" id="PTHR47767:SF1">
    <property type="entry name" value="ADHESION G PROTEIN-COUPLED RECEPTOR G7"/>
    <property type="match status" value="1"/>
</dbReference>
<keyword evidence="6" id="KW-0732">Signal</keyword>
<dbReference type="InterPro" id="IPR053066">
    <property type="entry name" value="ADGR_G7"/>
</dbReference>
<dbReference type="InterPro" id="IPR046338">
    <property type="entry name" value="GAIN_dom_sf"/>
</dbReference>
<evidence type="ECO:0000259" key="7">
    <source>
        <dbReference type="PROSITE" id="PS50261"/>
    </source>
</evidence>
<feature type="transmembrane region" description="Helical" evidence="5">
    <location>
        <begin position="772"/>
        <end position="794"/>
    </location>
</feature>
<evidence type="ECO:0000256" key="2">
    <source>
        <dbReference type="ARBA" id="ARBA00022692"/>
    </source>
</evidence>
<dbReference type="CDD" id="cd15040">
    <property type="entry name" value="7tmB2_Adhesion"/>
    <property type="match status" value="1"/>
</dbReference>
<proteinExistence type="predicted"/>
<dbReference type="AlphaFoldDB" id="A0A3B0JJ95"/>
<feature type="transmembrane region" description="Helical" evidence="5">
    <location>
        <begin position="744"/>
        <end position="766"/>
    </location>
</feature>
<sequence>MNSLWCVVLVLTLTLPWELEALIRDYPLSELRASLNSRGKRDDSDSTTDQIPYEQCPKEWRLCRLENGRQKYYDCDHQQEFNELDLLYCDATSCQPEEFQHDYIVRNHDQTPHVNQWKRARVGENATLHDVCILRNGMPVTRRCEKIGYRAKWEVIDKWQRVVCLRRFRERTISVQLNSLHDDILEGRRRANDTQGRQLMAATMRDLFRQPDKSVLPADVHMTGQVLGALMEQEKDAAVSADLVSVYKEIMSTDREVLRLSAQLNATNSLLTQFENYMDGLATQMVSRERCGKIVTQAQAASDAAEVAARDVETVNFSDIGVQALLSSNLSVFFVSPECDNITGIAIYSANFVGRKSSSDFWYRFLRSSDSLDSLKRESDLEVATFLPKQLWEKVKKLGATYLVFKIYAHDALFVEMSLTRNRRPRSKVISISIPEIRDHTLPESLPFLLRNENIREPDARSISTGSGCGYWDYSTWLVNGVTTSSSSSSSSSDLLRDPIIVCHTNHLTQFSYLIGGSYRTNDLGEEVLITPLNERVLDIISIVGCCLSLMGVIGIFLTAALFKSWRSQASTKVLLHLCLAMTLQMVLFVFLNTDDISEQLVVNGDTARCVALGASLQYSILVLFGWMLIIAFLQFQRYVTVIGIERPSHYILKAALVAWSLPLLPTLLVAFIDPDCYLPSTAQLATDTGICYPSGNGLIFGLVLPVTLVTVANLVIFVYVFYSISHSLSQSVHKSERKMVVKQIRLSILLFFLLGLSWIFGIFAFMQAGVAFSYLFCITATMQGFVLFVYFVLFDEAARRSWMGLLCPTKMSMNVQKRNTELQSMTTSSTNYSHRSHH</sequence>
<feature type="transmembrane region" description="Helical" evidence="5">
    <location>
        <begin position="612"/>
        <end position="634"/>
    </location>
</feature>
<evidence type="ECO:0000256" key="1">
    <source>
        <dbReference type="ARBA" id="ARBA00004141"/>
    </source>
</evidence>
<evidence type="ECO:0000256" key="3">
    <source>
        <dbReference type="ARBA" id="ARBA00022989"/>
    </source>
</evidence>
<keyword evidence="4 5" id="KW-0472">Membrane</keyword>
<dbReference type="EMBL" id="OUUW01000005">
    <property type="protein sequence ID" value="SPP80833.1"/>
    <property type="molecule type" value="Genomic_DNA"/>
</dbReference>
<keyword evidence="9" id="KW-1185">Reference proteome</keyword>